<keyword evidence="3" id="KW-1185">Reference proteome</keyword>
<dbReference type="EMBL" id="CAXKWB010041885">
    <property type="protein sequence ID" value="CAL4157134.1"/>
    <property type="molecule type" value="Genomic_DNA"/>
</dbReference>
<gene>
    <name evidence="2" type="ORF">MNOR_LOCUS31821</name>
</gene>
<organism evidence="2 3">
    <name type="scientific">Meganyctiphanes norvegica</name>
    <name type="common">Northern krill</name>
    <name type="synonym">Thysanopoda norvegica</name>
    <dbReference type="NCBI Taxonomy" id="48144"/>
    <lineage>
        <taxon>Eukaryota</taxon>
        <taxon>Metazoa</taxon>
        <taxon>Ecdysozoa</taxon>
        <taxon>Arthropoda</taxon>
        <taxon>Crustacea</taxon>
        <taxon>Multicrustacea</taxon>
        <taxon>Malacostraca</taxon>
        <taxon>Eumalacostraca</taxon>
        <taxon>Eucarida</taxon>
        <taxon>Euphausiacea</taxon>
        <taxon>Euphausiidae</taxon>
        <taxon>Meganyctiphanes</taxon>
    </lineage>
</organism>
<evidence type="ECO:0000256" key="1">
    <source>
        <dbReference type="SAM" id="MobiDB-lite"/>
    </source>
</evidence>
<dbReference type="Proteomes" id="UP001497623">
    <property type="component" value="Unassembled WGS sequence"/>
</dbReference>
<feature type="compositionally biased region" description="Basic and acidic residues" evidence="1">
    <location>
        <begin position="32"/>
        <end position="53"/>
    </location>
</feature>
<comment type="caution">
    <text evidence="2">The sequence shown here is derived from an EMBL/GenBank/DDBJ whole genome shotgun (WGS) entry which is preliminary data.</text>
</comment>
<evidence type="ECO:0000313" key="2">
    <source>
        <dbReference type="EMBL" id="CAL4157134.1"/>
    </source>
</evidence>
<sequence>MSKHNSDTCGNLGEEQCGIHHQFVRHSPVIRPGEHQRKSSEEHQKKGAPKPREIVPIADQVTVKAEMPSVVHDDFAELFLPKRVQFSLLGQVINTTALAKEKFVAKFGIGCNVFFADGCIALCDL</sequence>
<accession>A0AAV2S0V8</accession>
<protein>
    <submittedName>
        <fullName evidence="2">Uncharacterized protein</fullName>
    </submittedName>
</protein>
<dbReference type="AlphaFoldDB" id="A0AAV2S0V8"/>
<reference evidence="2 3" key="1">
    <citation type="submission" date="2024-05" db="EMBL/GenBank/DDBJ databases">
        <authorList>
            <person name="Wallberg A."/>
        </authorList>
    </citation>
    <scope>NUCLEOTIDE SEQUENCE [LARGE SCALE GENOMIC DNA]</scope>
</reference>
<name>A0AAV2S0V8_MEGNR</name>
<proteinExistence type="predicted"/>
<evidence type="ECO:0000313" key="3">
    <source>
        <dbReference type="Proteomes" id="UP001497623"/>
    </source>
</evidence>
<feature type="region of interest" description="Disordered" evidence="1">
    <location>
        <begin position="24"/>
        <end position="53"/>
    </location>
</feature>